<comment type="subcellular location">
    <subcellularLocation>
        <location evidence="1">Membrane</location>
        <topology evidence="1">Multi-pass membrane protein</topology>
    </subcellularLocation>
</comment>
<evidence type="ECO:0000259" key="10">
    <source>
        <dbReference type="Pfam" id="PF01694"/>
    </source>
</evidence>
<comment type="caution">
    <text evidence="12">The sequence shown here is derived from an EMBL/GenBank/DDBJ whole genome shotgun (WGS) entry which is preliminary data.</text>
</comment>
<feature type="domain" description="Peptidase S54 rhomboid" evidence="10">
    <location>
        <begin position="152"/>
        <end position="289"/>
    </location>
</feature>
<keyword evidence="8 9" id="KW-0472">Membrane</keyword>
<evidence type="ECO:0000256" key="2">
    <source>
        <dbReference type="ARBA" id="ARBA00009045"/>
    </source>
</evidence>
<dbReference type="InterPro" id="IPR023662">
    <property type="entry name" value="Rhomboid_protease_GlpG"/>
</dbReference>
<feature type="transmembrane region" description="Helical" evidence="9">
    <location>
        <begin position="272"/>
        <end position="288"/>
    </location>
</feature>
<proteinExistence type="inferred from homology"/>
<dbReference type="NCBIfam" id="TIGR04239">
    <property type="entry name" value="rhombo_GlpG"/>
    <property type="match status" value="1"/>
</dbReference>
<dbReference type="GO" id="GO:0006508">
    <property type="term" value="P:proteolysis"/>
    <property type="evidence" value="ECO:0007669"/>
    <property type="project" value="UniProtKB-KW"/>
</dbReference>
<dbReference type="Pfam" id="PF01694">
    <property type="entry name" value="Rhomboid"/>
    <property type="match status" value="1"/>
</dbReference>
<keyword evidence="3" id="KW-1003">Cell membrane</keyword>
<dbReference type="SUPFAM" id="SSF144091">
    <property type="entry name" value="Rhomboid-like"/>
    <property type="match status" value="1"/>
</dbReference>
<dbReference type="Gene3D" id="3.30.70.2350">
    <property type="match status" value="1"/>
</dbReference>
<dbReference type="InterPro" id="IPR035952">
    <property type="entry name" value="Rhomboid-like_sf"/>
</dbReference>
<evidence type="ECO:0000313" key="12">
    <source>
        <dbReference type="EMBL" id="MCP3429045.1"/>
    </source>
</evidence>
<dbReference type="AlphaFoldDB" id="A0AA41WZM7"/>
<evidence type="ECO:0000256" key="6">
    <source>
        <dbReference type="ARBA" id="ARBA00022801"/>
    </source>
</evidence>
<dbReference type="GO" id="GO:0004252">
    <property type="term" value="F:serine-type endopeptidase activity"/>
    <property type="evidence" value="ECO:0007669"/>
    <property type="project" value="InterPro"/>
</dbReference>
<dbReference type="InterPro" id="IPR050925">
    <property type="entry name" value="Rhomboid_protease_S54"/>
</dbReference>
<keyword evidence="13" id="KW-1185">Reference proteome</keyword>
<dbReference type="EMBL" id="JANATA010000014">
    <property type="protein sequence ID" value="MCP3429045.1"/>
    <property type="molecule type" value="Genomic_DNA"/>
</dbReference>
<feature type="transmembrane region" description="Helical" evidence="9">
    <location>
        <begin position="162"/>
        <end position="180"/>
    </location>
</feature>
<evidence type="ECO:0000313" key="13">
    <source>
        <dbReference type="Proteomes" id="UP001165413"/>
    </source>
</evidence>
<keyword evidence="4" id="KW-0997">Cell inner membrane</keyword>
<keyword evidence="7 9" id="KW-1133">Transmembrane helix</keyword>
<reference evidence="12" key="1">
    <citation type="submission" date="2022-07" db="EMBL/GenBank/DDBJ databases">
        <title>Characterization of the Novel Bacterium Alteromonas immobilis LMIT006 and Alteromonas gregis LMIT007.</title>
        <authorList>
            <person name="Lin X."/>
        </authorList>
    </citation>
    <scope>NUCLEOTIDE SEQUENCE</scope>
    <source>
        <strain evidence="12">LMIT007</strain>
    </source>
</reference>
<keyword evidence="12" id="KW-0645">Protease</keyword>
<keyword evidence="6 12" id="KW-0378">Hydrolase</keyword>
<evidence type="ECO:0000256" key="5">
    <source>
        <dbReference type="ARBA" id="ARBA00022692"/>
    </source>
</evidence>
<name>A0AA41WZM7_9ALTE</name>
<sequence>MHQLVRFQTAKPAYILMDYLLQKRIECIVTQDSENDAYWVEIQSESDLAKAQAIVDEFIENPNHPKYQAASWGSAQPASQSSGFRTKPKSGFTEHPFFKTNIAREAKANWVTSSILLFNAVIFVLYSLFPPISLWVGSYFFIAPLNELQVTHEWWRVVTPAFLHFSGMHIVFNLLWWWILGGMIEKSLGKTVLLLLFIITAIGSNITQLLATGPNFGGMSGVVYGLLGFVWIIGYMRPNWGIGLQPAMIGFMLIWMVIGFADVLFLSMANEAHLSGLIIGCLAALVLHQSSGKRS</sequence>
<gene>
    <name evidence="12" type="primary">glpG</name>
    <name evidence="12" type="ORF">NLF92_08825</name>
</gene>
<dbReference type="InterPro" id="IPR022764">
    <property type="entry name" value="Peptidase_S54_rhomboid_dom"/>
</dbReference>
<feature type="transmembrane region" description="Helical" evidence="9">
    <location>
        <begin position="192"/>
        <end position="210"/>
    </location>
</feature>
<dbReference type="PANTHER" id="PTHR43731">
    <property type="entry name" value="RHOMBOID PROTEASE"/>
    <property type="match status" value="1"/>
</dbReference>
<accession>A0AA41WZM7</accession>
<dbReference type="Proteomes" id="UP001165413">
    <property type="component" value="Unassembled WGS sequence"/>
</dbReference>
<comment type="similarity">
    <text evidence="2">Belongs to the peptidase S54 family.</text>
</comment>
<dbReference type="GO" id="GO:0016020">
    <property type="term" value="C:membrane"/>
    <property type="evidence" value="ECO:0007669"/>
    <property type="project" value="UniProtKB-SubCell"/>
</dbReference>
<keyword evidence="5 9" id="KW-0812">Transmembrane</keyword>
<feature type="domain" description="Peptidase S54 GlpG peptidase N-terminal" evidence="11">
    <location>
        <begin position="1"/>
        <end position="80"/>
    </location>
</feature>
<dbReference type="PANTHER" id="PTHR43731:SF14">
    <property type="entry name" value="PRESENILIN-ASSOCIATED RHOMBOID-LIKE PROTEIN, MITOCHONDRIAL"/>
    <property type="match status" value="1"/>
</dbReference>
<dbReference type="InterPro" id="IPR022732">
    <property type="entry name" value="Peptidase_S54_GlpG_N"/>
</dbReference>
<feature type="transmembrane region" description="Helical" evidence="9">
    <location>
        <begin position="216"/>
        <end position="235"/>
    </location>
</feature>
<feature type="transmembrane region" description="Helical" evidence="9">
    <location>
        <begin position="247"/>
        <end position="266"/>
    </location>
</feature>
<evidence type="ECO:0000256" key="4">
    <source>
        <dbReference type="ARBA" id="ARBA00022519"/>
    </source>
</evidence>
<evidence type="ECO:0000256" key="8">
    <source>
        <dbReference type="ARBA" id="ARBA00023136"/>
    </source>
</evidence>
<dbReference type="Pfam" id="PF12122">
    <property type="entry name" value="Rhomboid_N"/>
    <property type="match status" value="1"/>
</dbReference>
<dbReference type="Gene3D" id="1.20.1540.10">
    <property type="entry name" value="Rhomboid-like"/>
    <property type="match status" value="1"/>
</dbReference>
<evidence type="ECO:0000259" key="11">
    <source>
        <dbReference type="Pfam" id="PF12122"/>
    </source>
</evidence>
<evidence type="ECO:0000256" key="1">
    <source>
        <dbReference type="ARBA" id="ARBA00004141"/>
    </source>
</evidence>
<dbReference type="RefSeq" id="WP_254100947.1">
    <property type="nucleotide sequence ID" value="NZ_JANATA010000014.1"/>
</dbReference>
<evidence type="ECO:0000256" key="7">
    <source>
        <dbReference type="ARBA" id="ARBA00022989"/>
    </source>
</evidence>
<dbReference type="InterPro" id="IPR038236">
    <property type="entry name" value="GlpG_N_sf"/>
</dbReference>
<protein>
    <submittedName>
        <fullName evidence="12">Rhomboid family intramembrane serine protease GlpG</fullName>
        <ecNumber evidence="12">3.4.21.105</ecNumber>
    </submittedName>
</protein>
<dbReference type="EC" id="3.4.21.105" evidence="12"/>
<organism evidence="12 13">
    <name type="scientific">Opacimonas viscosa</name>
    <dbReference type="NCBI Taxonomy" id="2961944"/>
    <lineage>
        <taxon>Bacteria</taxon>
        <taxon>Pseudomonadati</taxon>
        <taxon>Pseudomonadota</taxon>
        <taxon>Gammaproteobacteria</taxon>
        <taxon>Alteromonadales</taxon>
        <taxon>Alteromonadaceae</taxon>
        <taxon>Opacimonas</taxon>
    </lineage>
</organism>
<feature type="transmembrane region" description="Helical" evidence="9">
    <location>
        <begin position="116"/>
        <end position="142"/>
    </location>
</feature>
<evidence type="ECO:0000256" key="9">
    <source>
        <dbReference type="SAM" id="Phobius"/>
    </source>
</evidence>
<evidence type="ECO:0000256" key="3">
    <source>
        <dbReference type="ARBA" id="ARBA00022475"/>
    </source>
</evidence>